<dbReference type="AlphaFoldDB" id="A0A6S6U4H5"/>
<dbReference type="EMBL" id="CACVAS010000117">
    <property type="protein sequence ID" value="CAA6823723.1"/>
    <property type="molecule type" value="Genomic_DNA"/>
</dbReference>
<evidence type="ECO:0000313" key="1">
    <source>
        <dbReference type="EMBL" id="CAA6823723.1"/>
    </source>
</evidence>
<organism evidence="1">
    <name type="scientific">uncultured Sulfurovum sp</name>
    <dbReference type="NCBI Taxonomy" id="269237"/>
    <lineage>
        <taxon>Bacteria</taxon>
        <taxon>Pseudomonadati</taxon>
        <taxon>Campylobacterota</taxon>
        <taxon>Epsilonproteobacteria</taxon>
        <taxon>Campylobacterales</taxon>
        <taxon>Sulfurovaceae</taxon>
        <taxon>Sulfurovum</taxon>
        <taxon>environmental samples</taxon>
    </lineage>
</organism>
<name>A0A6S6U4H5_9BACT</name>
<proteinExistence type="predicted"/>
<sequence>MKYIYTLLTLLLIVGIAFFSFQGNSKKSGKADRIACHKKSVVFEKVYDENQFEKVKNALYTGAYKLTSRVQKSVYMKTRMFEYVDLKDVDKLVENAIAQYKKQIPNTGNKVGVDYYIYENDKADPGKKTVKSKLYAGYLHFIFSYGGKKVYAVQVDFMDLEGKDIDKSVECAIKSLVTL</sequence>
<reference evidence="1" key="1">
    <citation type="submission" date="2020-01" db="EMBL/GenBank/DDBJ databases">
        <authorList>
            <person name="Meier V. D."/>
            <person name="Meier V D."/>
        </authorList>
    </citation>
    <scope>NUCLEOTIDE SEQUENCE</scope>
    <source>
        <strain evidence="1">HLG_WM_MAG_01</strain>
    </source>
</reference>
<gene>
    <name evidence="1" type="ORF">HELGO_WM972</name>
</gene>
<protein>
    <submittedName>
        <fullName evidence="1">Uncharacterized protein</fullName>
    </submittedName>
</protein>
<accession>A0A6S6U4H5</accession>